<dbReference type="Gene3D" id="3.10.105.10">
    <property type="entry name" value="Dipeptide-binding Protein, Domain 3"/>
    <property type="match status" value="1"/>
</dbReference>
<organism evidence="4 5">
    <name type="scientific">Prescottella agglutinans</name>
    <dbReference type="NCBI Taxonomy" id="1644129"/>
    <lineage>
        <taxon>Bacteria</taxon>
        <taxon>Bacillati</taxon>
        <taxon>Actinomycetota</taxon>
        <taxon>Actinomycetes</taxon>
        <taxon>Mycobacteriales</taxon>
        <taxon>Nocardiaceae</taxon>
        <taxon>Prescottella</taxon>
    </lineage>
</organism>
<feature type="signal peptide" evidence="2">
    <location>
        <begin position="1"/>
        <end position="29"/>
    </location>
</feature>
<dbReference type="Proteomes" id="UP000286208">
    <property type="component" value="Unassembled WGS sequence"/>
</dbReference>
<dbReference type="GO" id="GO:0015833">
    <property type="term" value="P:peptide transport"/>
    <property type="evidence" value="ECO:0007669"/>
    <property type="project" value="TreeGrafter"/>
</dbReference>
<gene>
    <name evidence="4" type="ORF">EGT67_16340</name>
</gene>
<dbReference type="InterPro" id="IPR000914">
    <property type="entry name" value="SBP_5_dom"/>
</dbReference>
<dbReference type="Pfam" id="PF00496">
    <property type="entry name" value="SBP_bac_5"/>
    <property type="match status" value="1"/>
</dbReference>
<dbReference type="GO" id="GO:0043190">
    <property type="term" value="C:ATP-binding cassette (ABC) transporter complex"/>
    <property type="evidence" value="ECO:0007669"/>
    <property type="project" value="InterPro"/>
</dbReference>
<dbReference type="InterPro" id="IPR039424">
    <property type="entry name" value="SBP_5"/>
</dbReference>
<proteinExistence type="predicted"/>
<comment type="caution">
    <text evidence="4">The sequence shown here is derived from an EMBL/GenBank/DDBJ whole genome shotgun (WGS) entry which is preliminary data.</text>
</comment>
<keyword evidence="5" id="KW-1185">Reference proteome</keyword>
<keyword evidence="1 2" id="KW-0732">Signal</keyword>
<dbReference type="RefSeq" id="WP_127917135.1">
    <property type="nucleotide sequence ID" value="NZ_RKLP01000008.1"/>
</dbReference>
<sequence length="533" mass="57006">MNKSWCRSSLRLAALVAAATTLVAGCASADGQSNDGASVTTGMVNVAQDAGDPVRGGTVTFGSYSFPNALDPTRTQAAGSTGGTEMAAIYDTLLRTDPESGTFEPQLAEALEHNADYTEFTVRLRDGATFSDGSPVDADAVKWSIDRFVAARADVSQVWANSVTTIGTPDAKTVTFTLNAPWDRFPVLLAMGPGMVVSKNSDTDGKFTPIGAGPFTLTRFAPNEEIVLTAREDYWNGRPNLDKVRFVPTNGARGQLESLQSGQLDMAYILRDEATIRDALNAGYGGYLDVQGLGALGMMNTREGRPGADLRVRQAVAYGVDPQAINQRANDGLGIAGSTLVPDSSRWSSGAEGVPFDPDKARQFLNEAKADGYDGKLTYLSPTEKSAEAAALAVQASLNSIGFDVRIEYVNSVTDLVRKLYVEHDFDMTRSAFAFMDESPYLRLYGGLGSESRNNASGYADPQMDALLVEVKTATTDEAKKNAIAKVQARANETIPYAVWGPSRVLTVWDDDVHGVKRTADNILLLDGAWIGQ</sequence>
<dbReference type="CDD" id="cd00995">
    <property type="entry name" value="PBP2_NikA_DppA_OppA_like"/>
    <property type="match status" value="1"/>
</dbReference>
<dbReference type="InterPro" id="IPR030678">
    <property type="entry name" value="Peptide/Ni-bd"/>
</dbReference>
<dbReference type="EMBL" id="RKLP01000008">
    <property type="protein sequence ID" value="RVW08484.1"/>
    <property type="molecule type" value="Genomic_DNA"/>
</dbReference>
<name>A0A3S3BSW8_9NOCA</name>
<feature type="chain" id="PRO_5018714728" evidence="2">
    <location>
        <begin position="30"/>
        <end position="533"/>
    </location>
</feature>
<accession>A0A3S3BSW8</accession>
<dbReference type="GO" id="GO:1904680">
    <property type="term" value="F:peptide transmembrane transporter activity"/>
    <property type="evidence" value="ECO:0007669"/>
    <property type="project" value="TreeGrafter"/>
</dbReference>
<dbReference type="GO" id="GO:0042597">
    <property type="term" value="C:periplasmic space"/>
    <property type="evidence" value="ECO:0007669"/>
    <property type="project" value="UniProtKB-ARBA"/>
</dbReference>
<dbReference type="SUPFAM" id="SSF53850">
    <property type="entry name" value="Periplasmic binding protein-like II"/>
    <property type="match status" value="1"/>
</dbReference>
<protein>
    <submittedName>
        <fullName evidence="4">ABC transporter substrate-binding protein</fullName>
    </submittedName>
</protein>
<evidence type="ECO:0000313" key="4">
    <source>
        <dbReference type="EMBL" id="RVW08484.1"/>
    </source>
</evidence>
<dbReference type="Gene3D" id="3.40.190.10">
    <property type="entry name" value="Periplasmic binding protein-like II"/>
    <property type="match status" value="1"/>
</dbReference>
<dbReference type="AlphaFoldDB" id="A0A3S3BSW8"/>
<dbReference type="PANTHER" id="PTHR30290">
    <property type="entry name" value="PERIPLASMIC BINDING COMPONENT OF ABC TRANSPORTER"/>
    <property type="match status" value="1"/>
</dbReference>
<feature type="domain" description="Solute-binding protein family 5" evidence="3">
    <location>
        <begin position="103"/>
        <end position="445"/>
    </location>
</feature>
<reference evidence="4 5" key="1">
    <citation type="submission" date="2018-11" db="EMBL/GenBank/DDBJ databases">
        <title>Rhodococcus spongicola sp. nov. and Rhodococcus xishaensis sp. nov. from marine sponges.</title>
        <authorList>
            <person name="Li L."/>
            <person name="Lin H.W."/>
        </authorList>
    </citation>
    <scope>NUCLEOTIDE SEQUENCE [LARGE SCALE GENOMIC DNA]</scope>
    <source>
        <strain evidence="4 5">CCTCC AB2014297</strain>
    </source>
</reference>
<dbReference type="OrthoDB" id="9796817at2"/>
<dbReference type="PIRSF" id="PIRSF002741">
    <property type="entry name" value="MppA"/>
    <property type="match status" value="1"/>
</dbReference>
<dbReference type="PROSITE" id="PS51257">
    <property type="entry name" value="PROKAR_LIPOPROTEIN"/>
    <property type="match status" value="1"/>
</dbReference>
<evidence type="ECO:0000313" key="5">
    <source>
        <dbReference type="Proteomes" id="UP000286208"/>
    </source>
</evidence>
<evidence type="ECO:0000259" key="3">
    <source>
        <dbReference type="Pfam" id="PF00496"/>
    </source>
</evidence>
<evidence type="ECO:0000256" key="1">
    <source>
        <dbReference type="ARBA" id="ARBA00022729"/>
    </source>
</evidence>
<dbReference type="PANTHER" id="PTHR30290:SF38">
    <property type="entry name" value="D,D-DIPEPTIDE-BINDING PERIPLASMIC PROTEIN DDPA-RELATED"/>
    <property type="match status" value="1"/>
</dbReference>
<evidence type="ECO:0000256" key="2">
    <source>
        <dbReference type="SAM" id="SignalP"/>
    </source>
</evidence>